<organism evidence="1 2">
    <name type="scientific">Kingdonia uniflora</name>
    <dbReference type="NCBI Taxonomy" id="39325"/>
    <lineage>
        <taxon>Eukaryota</taxon>
        <taxon>Viridiplantae</taxon>
        <taxon>Streptophyta</taxon>
        <taxon>Embryophyta</taxon>
        <taxon>Tracheophyta</taxon>
        <taxon>Spermatophyta</taxon>
        <taxon>Magnoliopsida</taxon>
        <taxon>Ranunculales</taxon>
        <taxon>Circaeasteraceae</taxon>
        <taxon>Kingdonia</taxon>
    </lineage>
</organism>
<dbReference type="AlphaFoldDB" id="A0A7J7N067"/>
<name>A0A7J7N067_9MAGN</name>
<sequence length="165" mass="18540">MAAMDPEQLDAEYYEHTFALSILLKGAQVFGKEEPGVRGSYNERTEEAGAAVELVTKYSELVAHDDVMSKSVEALKMERNHLIQSYYDFGLRPADVELGRVGRYKEIKFPSEVMADADSERGLNEAYVELLKERGVVLNPARVMFLAQEARNHHSLEARKCSAQA</sequence>
<evidence type="ECO:0000313" key="2">
    <source>
        <dbReference type="Proteomes" id="UP000541444"/>
    </source>
</evidence>
<accession>A0A7J7N067</accession>
<gene>
    <name evidence="1" type="ORF">GIB67_019473</name>
</gene>
<proteinExistence type="predicted"/>
<dbReference type="Proteomes" id="UP000541444">
    <property type="component" value="Unassembled WGS sequence"/>
</dbReference>
<dbReference type="EMBL" id="JACGCM010001161">
    <property type="protein sequence ID" value="KAF6160533.1"/>
    <property type="molecule type" value="Genomic_DNA"/>
</dbReference>
<feature type="non-terminal residue" evidence="1">
    <location>
        <position position="1"/>
    </location>
</feature>
<keyword evidence="2" id="KW-1185">Reference proteome</keyword>
<protein>
    <submittedName>
        <fullName evidence="1">Uncharacterized protein</fullName>
    </submittedName>
</protein>
<comment type="caution">
    <text evidence="1">The sequence shown here is derived from an EMBL/GenBank/DDBJ whole genome shotgun (WGS) entry which is preliminary data.</text>
</comment>
<reference evidence="1 2" key="1">
    <citation type="journal article" date="2020" name="IScience">
        <title>Genome Sequencing of the Endangered Kingdonia uniflora (Circaeasteraceae, Ranunculales) Reveals Potential Mechanisms of Evolutionary Specialization.</title>
        <authorList>
            <person name="Sun Y."/>
            <person name="Deng T."/>
            <person name="Zhang A."/>
            <person name="Moore M.J."/>
            <person name="Landis J.B."/>
            <person name="Lin N."/>
            <person name="Zhang H."/>
            <person name="Zhang X."/>
            <person name="Huang J."/>
            <person name="Zhang X."/>
            <person name="Sun H."/>
            <person name="Wang H."/>
        </authorList>
    </citation>
    <scope>NUCLEOTIDE SEQUENCE [LARGE SCALE GENOMIC DNA]</scope>
    <source>
        <strain evidence="1">TB1705</strain>
        <tissue evidence="1">Leaf</tissue>
    </source>
</reference>
<evidence type="ECO:0000313" key="1">
    <source>
        <dbReference type="EMBL" id="KAF6160533.1"/>
    </source>
</evidence>